<dbReference type="SMART" id="SM00387">
    <property type="entry name" value="HATPase_c"/>
    <property type="match status" value="1"/>
</dbReference>
<dbReference type="InterPro" id="IPR050428">
    <property type="entry name" value="TCS_sensor_his_kinase"/>
</dbReference>
<dbReference type="InterPro" id="IPR003661">
    <property type="entry name" value="HisK_dim/P_dom"/>
</dbReference>
<evidence type="ECO:0000256" key="8">
    <source>
        <dbReference type="ARBA" id="ARBA00022989"/>
    </source>
</evidence>
<dbReference type="PRINTS" id="PR00344">
    <property type="entry name" value="BCTRLSENSOR"/>
</dbReference>
<dbReference type="Gene3D" id="3.30.565.10">
    <property type="entry name" value="Histidine kinase-like ATPase, C-terminal domain"/>
    <property type="match status" value="1"/>
</dbReference>
<keyword evidence="7 14" id="KW-0418">Kinase</keyword>
<dbReference type="CDD" id="cd00075">
    <property type="entry name" value="HATPase"/>
    <property type="match status" value="1"/>
</dbReference>
<feature type="domain" description="Histidine kinase" evidence="12">
    <location>
        <begin position="253"/>
        <end position="462"/>
    </location>
</feature>
<dbReference type="InterPro" id="IPR036097">
    <property type="entry name" value="HisK_dim/P_sf"/>
</dbReference>
<comment type="subcellular location">
    <subcellularLocation>
        <location evidence="2">Cell membrane</location>
    </subcellularLocation>
</comment>
<dbReference type="InterPro" id="IPR003594">
    <property type="entry name" value="HATPase_dom"/>
</dbReference>
<dbReference type="PROSITE" id="PS50885">
    <property type="entry name" value="HAMP"/>
    <property type="match status" value="1"/>
</dbReference>
<dbReference type="SUPFAM" id="SSF158472">
    <property type="entry name" value="HAMP domain-like"/>
    <property type="match status" value="1"/>
</dbReference>
<evidence type="ECO:0000259" key="12">
    <source>
        <dbReference type="PROSITE" id="PS50109"/>
    </source>
</evidence>
<feature type="transmembrane region" description="Helical" evidence="11">
    <location>
        <begin position="20"/>
        <end position="46"/>
    </location>
</feature>
<dbReference type="SUPFAM" id="SSF55874">
    <property type="entry name" value="ATPase domain of HSP90 chaperone/DNA topoisomerase II/histidine kinase"/>
    <property type="match status" value="1"/>
</dbReference>
<dbReference type="CDD" id="cd00082">
    <property type="entry name" value="HisKA"/>
    <property type="match status" value="1"/>
</dbReference>
<dbReference type="SUPFAM" id="SSF47384">
    <property type="entry name" value="Homodimeric domain of signal transducing histidine kinase"/>
    <property type="match status" value="1"/>
</dbReference>
<keyword evidence="8 11" id="KW-1133">Transmembrane helix</keyword>
<dbReference type="InterPro" id="IPR036890">
    <property type="entry name" value="HATPase_C_sf"/>
</dbReference>
<evidence type="ECO:0000313" key="15">
    <source>
        <dbReference type="Proteomes" id="UP000323454"/>
    </source>
</evidence>
<evidence type="ECO:0000256" key="1">
    <source>
        <dbReference type="ARBA" id="ARBA00000085"/>
    </source>
</evidence>
<sequence length="467" mass="49920">MNTPARPPAPHRRRLRVRTLRARVTIVASLVITALVVLGIALLYLLQRESIRADIDSQLRTYSTEIAQTGTAGTWPSTLPPSTLDANAEAQVLGADGRVLAASHALTGAGALYLLPAGSSQPVRQPAADRVLTGEVRVLAVPATVHATPVTIVTVTTTGLLTMLDTEAAGRLLTAIPITLLLAAGAVWLIVGRALKPVERIRSAVTEITSVDLTRRVPEPGTDDEIRRLAHTMNDMLDRLDAAARRQRRFVADASHELRSPLAAIRTTLEVALAHPDKAPWPEIGARAADQTIRLEELLHQLLTLAKADEGELLTHRRPVDVGELLDGIHATLAPHAVEVTVHIGPELVAAGDPSQLQRLFRNIIDNATRHAAHHVDVSGHRAGERLVVHVDDDGPGIPLADRERVFDRFVRLDTSRDRASGSTGLGLAIAREIARAHGGTIAVTDAPDGGARVSVELPATTTESVL</sequence>
<evidence type="ECO:0000256" key="9">
    <source>
        <dbReference type="ARBA" id="ARBA00023012"/>
    </source>
</evidence>
<evidence type="ECO:0000256" key="2">
    <source>
        <dbReference type="ARBA" id="ARBA00004236"/>
    </source>
</evidence>
<proteinExistence type="predicted"/>
<evidence type="ECO:0000259" key="13">
    <source>
        <dbReference type="PROSITE" id="PS50885"/>
    </source>
</evidence>
<keyword evidence="10 11" id="KW-0472">Membrane</keyword>
<evidence type="ECO:0000256" key="10">
    <source>
        <dbReference type="ARBA" id="ARBA00023136"/>
    </source>
</evidence>
<evidence type="ECO:0000256" key="5">
    <source>
        <dbReference type="ARBA" id="ARBA00022679"/>
    </source>
</evidence>
<dbReference type="PROSITE" id="PS50109">
    <property type="entry name" value="HIS_KIN"/>
    <property type="match status" value="1"/>
</dbReference>
<evidence type="ECO:0000256" key="4">
    <source>
        <dbReference type="ARBA" id="ARBA00022553"/>
    </source>
</evidence>
<dbReference type="InterPro" id="IPR005467">
    <property type="entry name" value="His_kinase_dom"/>
</dbReference>
<comment type="catalytic activity">
    <reaction evidence="1">
        <text>ATP + protein L-histidine = ADP + protein N-phospho-L-histidine.</text>
        <dbReference type="EC" id="2.7.13.3"/>
    </reaction>
</comment>
<dbReference type="EMBL" id="VUOB01000006">
    <property type="protein sequence ID" value="KAA2265385.1"/>
    <property type="molecule type" value="Genomic_DNA"/>
</dbReference>
<dbReference type="GO" id="GO:0005886">
    <property type="term" value="C:plasma membrane"/>
    <property type="evidence" value="ECO:0007669"/>
    <property type="project" value="UniProtKB-SubCell"/>
</dbReference>
<organism evidence="14 15">
    <name type="scientific">Solihabitans fulvus</name>
    <dbReference type="NCBI Taxonomy" id="1892852"/>
    <lineage>
        <taxon>Bacteria</taxon>
        <taxon>Bacillati</taxon>
        <taxon>Actinomycetota</taxon>
        <taxon>Actinomycetes</taxon>
        <taxon>Pseudonocardiales</taxon>
        <taxon>Pseudonocardiaceae</taxon>
        <taxon>Solihabitans</taxon>
    </lineage>
</organism>
<dbReference type="CDD" id="cd06225">
    <property type="entry name" value="HAMP"/>
    <property type="match status" value="1"/>
</dbReference>
<dbReference type="Proteomes" id="UP000323454">
    <property type="component" value="Unassembled WGS sequence"/>
</dbReference>
<dbReference type="AlphaFoldDB" id="A0A5B2XQN1"/>
<dbReference type="Gene3D" id="1.10.287.130">
    <property type="match status" value="1"/>
</dbReference>
<feature type="domain" description="HAMP" evidence="13">
    <location>
        <begin position="192"/>
        <end position="245"/>
    </location>
</feature>
<evidence type="ECO:0000256" key="11">
    <source>
        <dbReference type="SAM" id="Phobius"/>
    </source>
</evidence>
<reference evidence="14 15" key="1">
    <citation type="submission" date="2019-09" db="EMBL/GenBank/DDBJ databases">
        <title>Goodfellowia gen. nov., a new genus of the Pseudonocardineae related to Actinoalloteichus, containing Goodfellowia coeruleoviolacea gen. nov., comb. nov. gen. nov., comb. nov.</title>
        <authorList>
            <person name="Labeda D."/>
        </authorList>
    </citation>
    <scope>NUCLEOTIDE SEQUENCE [LARGE SCALE GENOMIC DNA]</scope>
    <source>
        <strain evidence="14 15">AN110305</strain>
    </source>
</reference>
<evidence type="ECO:0000256" key="7">
    <source>
        <dbReference type="ARBA" id="ARBA00022777"/>
    </source>
</evidence>
<evidence type="ECO:0000313" key="14">
    <source>
        <dbReference type="EMBL" id="KAA2265385.1"/>
    </source>
</evidence>
<dbReference type="PANTHER" id="PTHR45436:SF5">
    <property type="entry name" value="SENSOR HISTIDINE KINASE TRCS"/>
    <property type="match status" value="1"/>
</dbReference>
<reference evidence="14 15" key="2">
    <citation type="submission" date="2019-09" db="EMBL/GenBank/DDBJ databases">
        <authorList>
            <person name="Jin C."/>
        </authorList>
    </citation>
    <scope>NUCLEOTIDE SEQUENCE [LARGE SCALE GENOMIC DNA]</scope>
    <source>
        <strain evidence="14 15">AN110305</strain>
    </source>
</reference>
<accession>A0A5B2XQN1</accession>
<dbReference type="RefSeq" id="WP_149848187.1">
    <property type="nucleotide sequence ID" value="NZ_VUOB01000006.1"/>
</dbReference>
<keyword evidence="5" id="KW-0808">Transferase</keyword>
<dbReference type="Pfam" id="PF00512">
    <property type="entry name" value="HisKA"/>
    <property type="match status" value="1"/>
</dbReference>
<dbReference type="InterPro" id="IPR004358">
    <property type="entry name" value="Sig_transdc_His_kin-like_C"/>
</dbReference>
<dbReference type="EC" id="2.7.13.3" evidence="3"/>
<keyword evidence="6 11" id="KW-0812">Transmembrane</keyword>
<feature type="transmembrane region" description="Helical" evidence="11">
    <location>
        <begin position="172"/>
        <end position="191"/>
    </location>
</feature>
<dbReference type="OrthoDB" id="9786919at2"/>
<dbReference type="Pfam" id="PF02518">
    <property type="entry name" value="HATPase_c"/>
    <property type="match status" value="1"/>
</dbReference>
<keyword evidence="15" id="KW-1185">Reference proteome</keyword>
<evidence type="ECO:0000256" key="6">
    <source>
        <dbReference type="ARBA" id="ARBA00022692"/>
    </source>
</evidence>
<dbReference type="SMART" id="SM00388">
    <property type="entry name" value="HisKA"/>
    <property type="match status" value="1"/>
</dbReference>
<dbReference type="InterPro" id="IPR003660">
    <property type="entry name" value="HAMP_dom"/>
</dbReference>
<keyword evidence="4" id="KW-0597">Phosphoprotein</keyword>
<name>A0A5B2XQN1_9PSEU</name>
<evidence type="ECO:0000256" key="3">
    <source>
        <dbReference type="ARBA" id="ARBA00012438"/>
    </source>
</evidence>
<comment type="caution">
    <text evidence="14">The sequence shown here is derived from an EMBL/GenBank/DDBJ whole genome shotgun (WGS) entry which is preliminary data.</text>
</comment>
<keyword evidence="9" id="KW-0902">Two-component regulatory system</keyword>
<dbReference type="PANTHER" id="PTHR45436">
    <property type="entry name" value="SENSOR HISTIDINE KINASE YKOH"/>
    <property type="match status" value="1"/>
</dbReference>
<dbReference type="Pfam" id="PF00672">
    <property type="entry name" value="HAMP"/>
    <property type="match status" value="1"/>
</dbReference>
<dbReference type="Gene3D" id="6.10.340.10">
    <property type="match status" value="1"/>
</dbReference>
<dbReference type="FunFam" id="3.30.565.10:FF:000006">
    <property type="entry name" value="Sensor histidine kinase WalK"/>
    <property type="match status" value="1"/>
</dbReference>
<gene>
    <name evidence="14" type="ORF">F0L68_04780</name>
</gene>
<dbReference type="GO" id="GO:0000155">
    <property type="term" value="F:phosphorelay sensor kinase activity"/>
    <property type="evidence" value="ECO:0007669"/>
    <property type="project" value="InterPro"/>
</dbReference>
<protein>
    <recommendedName>
        <fullName evidence="3">histidine kinase</fullName>
        <ecNumber evidence="3">2.7.13.3</ecNumber>
    </recommendedName>
</protein>
<dbReference type="SMART" id="SM00304">
    <property type="entry name" value="HAMP"/>
    <property type="match status" value="1"/>
</dbReference>